<protein>
    <recommendedName>
        <fullName evidence="7">Cardiolipin synthase N-terminal domain-containing protein</fullName>
    </recommendedName>
</protein>
<accession>A0A4V1LQ68</accession>
<evidence type="ECO:0000256" key="2">
    <source>
        <dbReference type="ARBA" id="ARBA00022475"/>
    </source>
</evidence>
<keyword evidence="3 6" id="KW-0812">Transmembrane</keyword>
<name>A0A4V1LQ68_9BACT</name>
<gene>
    <name evidence="8" type="ORF">CRV06_05495</name>
</gene>
<dbReference type="GO" id="GO:0005886">
    <property type="term" value="C:plasma membrane"/>
    <property type="evidence" value="ECO:0007669"/>
    <property type="project" value="UniProtKB-SubCell"/>
</dbReference>
<comment type="caution">
    <text evidence="8">The sequence shown here is derived from an EMBL/GenBank/DDBJ whole genome shotgun (WGS) entry which is preliminary data.</text>
</comment>
<evidence type="ECO:0000256" key="1">
    <source>
        <dbReference type="ARBA" id="ARBA00004651"/>
    </source>
</evidence>
<dbReference type="OrthoDB" id="5334957at2"/>
<keyword evidence="9" id="KW-1185">Reference proteome</keyword>
<evidence type="ECO:0000256" key="4">
    <source>
        <dbReference type="ARBA" id="ARBA00022989"/>
    </source>
</evidence>
<keyword evidence="4 6" id="KW-1133">Transmembrane helix</keyword>
<keyword evidence="2" id="KW-1003">Cell membrane</keyword>
<evidence type="ECO:0000256" key="3">
    <source>
        <dbReference type="ARBA" id="ARBA00022692"/>
    </source>
</evidence>
<dbReference type="EMBL" id="PDKO01000003">
    <property type="protein sequence ID" value="RXJ63648.1"/>
    <property type="molecule type" value="Genomic_DNA"/>
</dbReference>
<evidence type="ECO:0000259" key="7">
    <source>
        <dbReference type="Pfam" id="PF13396"/>
    </source>
</evidence>
<feature type="transmembrane region" description="Helical" evidence="6">
    <location>
        <begin position="62"/>
        <end position="85"/>
    </location>
</feature>
<dbReference type="InterPro" id="IPR027379">
    <property type="entry name" value="CLS_N"/>
</dbReference>
<dbReference type="RefSeq" id="WP_129081693.1">
    <property type="nucleotide sequence ID" value="NZ_CP041070.1"/>
</dbReference>
<feature type="transmembrane region" description="Helical" evidence="6">
    <location>
        <begin position="97"/>
        <end position="114"/>
    </location>
</feature>
<dbReference type="AlphaFoldDB" id="A0A4V1LQ68"/>
<sequence length="125" mass="14993">MQINSDKEINFEKPYRPTWLVITLILQSLLISYLIYATHNIWGYMCLDEELFWKEINNLTTFTFLVFGVLILINLLFWFYSIISVLKNDFKKDINKVCWLITLFLAPFFGMLYLDFEEIQITKKG</sequence>
<evidence type="ECO:0000256" key="6">
    <source>
        <dbReference type="SAM" id="Phobius"/>
    </source>
</evidence>
<proteinExistence type="predicted"/>
<dbReference type="STRING" id="877500.GCA_000935065_00129"/>
<feature type="transmembrane region" description="Helical" evidence="6">
    <location>
        <begin position="20"/>
        <end position="42"/>
    </location>
</feature>
<reference evidence="8 9" key="1">
    <citation type="submission" date="2017-10" db="EMBL/GenBank/DDBJ databases">
        <title>Genomics of the genus Arcobacter.</title>
        <authorList>
            <person name="Perez-Cataluna A."/>
            <person name="Figueras M.J."/>
        </authorList>
    </citation>
    <scope>NUCLEOTIDE SEQUENCE [LARGE SCALE GENOMIC DNA]</scope>
    <source>
        <strain evidence="8 9">DSM 24636</strain>
    </source>
</reference>
<evidence type="ECO:0000256" key="5">
    <source>
        <dbReference type="ARBA" id="ARBA00023136"/>
    </source>
</evidence>
<comment type="subcellular location">
    <subcellularLocation>
        <location evidence="1">Cell membrane</location>
        <topology evidence="1">Multi-pass membrane protein</topology>
    </subcellularLocation>
</comment>
<dbReference type="Pfam" id="PF13396">
    <property type="entry name" value="PLDc_N"/>
    <property type="match status" value="1"/>
</dbReference>
<evidence type="ECO:0000313" key="9">
    <source>
        <dbReference type="Proteomes" id="UP000290191"/>
    </source>
</evidence>
<dbReference type="Proteomes" id="UP000290191">
    <property type="component" value="Unassembled WGS sequence"/>
</dbReference>
<keyword evidence="5 6" id="KW-0472">Membrane</keyword>
<feature type="domain" description="Cardiolipin synthase N-terminal" evidence="7">
    <location>
        <begin position="77"/>
        <end position="112"/>
    </location>
</feature>
<evidence type="ECO:0000313" key="8">
    <source>
        <dbReference type="EMBL" id="RXJ63648.1"/>
    </source>
</evidence>
<organism evidence="8 9">
    <name type="scientific">Halarcobacter anaerophilus</name>
    <dbReference type="NCBI Taxonomy" id="877500"/>
    <lineage>
        <taxon>Bacteria</taxon>
        <taxon>Pseudomonadati</taxon>
        <taxon>Campylobacterota</taxon>
        <taxon>Epsilonproteobacteria</taxon>
        <taxon>Campylobacterales</taxon>
        <taxon>Arcobacteraceae</taxon>
        <taxon>Halarcobacter</taxon>
    </lineage>
</organism>